<keyword evidence="2" id="KW-1133">Transmembrane helix</keyword>
<name>A0ABN2E8S6_9ACTN</name>
<feature type="transmembrane region" description="Helical" evidence="2">
    <location>
        <begin position="144"/>
        <end position="163"/>
    </location>
</feature>
<reference evidence="3 4" key="1">
    <citation type="journal article" date="2019" name="Int. J. Syst. Evol. Microbiol.">
        <title>The Global Catalogue of Microorganisms (GCM) 10K type strain sequencing project: providing services to taxonomists for standard genome sequencing and annotation.</title>
        <authorList>
            <consortium name="The Broad Institute Genomics Platform"/>
            <consortium name="The Broad Institute Genome Sequencing Center for Infectious Disease"/>
            <person name="Wu L."/>
            <person name="Ma J."/>
        </authorList>
    </citation>
    <scope>NUCLEOTIDE SEQUENCE [LARGE SCALE GENOMIC DNA]</scope>
    <source>
        <strain evidence="3 4">JCM 14969</strain>
    </source>
</reference>
<feature type="compositionally biased region" description="Polar residues" evidence="1">
    <location>
        <begin position="1"/>
        <end position="11"/>
    </location>
</feature>
<sequence>MWGETTVSSAQGAVPQAVPTPPSWDREENRFDIKLPLGGASYPTFVEALACLATSDAELTLTASKEDNRLVQREWTGQCSATEFALVLADARRFVLQATYGDGSRLWFDSGGTDRWRWSTSGDAQDAAVGFKRTVKSRIRGRRFYLWWPAGMLIVVWLMYSAWSHELPSVDPAKAPEFDYTGPLWYTIICLAGVLAALIGMIAADWTGFGLSKRRYLRRLSTTNRLTLRRSSWRDYVTIGKLDVTNGVGAALVIGVVAGVLGVLIVGK</sequence>
<keyword evidence="2" id="KW-0472">Membrane</keyword>
<accession>A0ABN2E8S6</accession>
<evidence type="ECO:0000313" key="4">
    <source>
        <dbReference type="Proteomes" id="UP001500393"/>
    </source>
</evidence>
<feature type="transmembrane region" description="Helical" evidence="2">
    <location>
        <begin position="244"/>
        <end position="266"/>
    </location>
</feature>
<proteinExistence type="predicted"/>
<dbReference type="EMBL" id="BAAAOS010000048">
    <property type="protein sequence ID" value="GAA1597579.1"/>
    <property type="molecule type" value="Genomic_DNA"/>
</dbReference>
<feature type="transmembrane region" description="Helical" evidence="2">
    <location>
        <begin position="183"/>
        <end position="209"/>
    </location>
</feature>
<evidence type="ECO:0000313" key="3">
    <source>
        <dbReference type="EMBL" id="GAA1597579.1"/>
    </source>
</evidence>
<evidence type="ECO:0000256" key="2">
    <source>
        <dbReference type="SAM" id="Phobius"/>
    </source>
</evidence>
<protein>
    <submittedName>
        <fullName evidence="3">Uncharacterized protein</fullName>
    </submittedName>
</protein>
<comment type="caution">
    <text evidence="3">The sequence shown here is derived from an EMBL/GenBank/DDBJ whole genome shotgun (WGS) entry which is preliminary data.</text>
</comment>
<organism evidence="3 4">
    <name type="scientific">Kribbella sancticallisti</name>
    <dbReference type="NCBI Taxonomy" id="460087"/>
    <lineage>
        <taxon>Bacteria</taxon>
        <taxon>Bacillati</taxon>
        <taxon>Actinomycetota</taxon>
        <taxon>Actinomycetes</taxon>
        <taxon>Propionibacteriales</taxon>
        <taxon>Kribbellaceae</taxon>
        <taxon>Kribbella</taxon>
    </lineage>
</organism>
<keyword evidence="4" id="KW-1185">Reference proteome</keyword>
<dbReference type="Proteomes" id="UP001500393">
    <property type="component" value="Unassembled WGS sequence"/>
</dbReference>
<keyword evidence="2" id="KW-0812">Transmembrane</keyword>
<feature type="region of interest" description="Disordered" evidence="1">
    <location>
        <begin position="1"/>
        <end position="27"/>
    </location>
</feature>
<evidence type="ECO:0000256" key="1">
    <source>
        <dbReference type="SAM" id="MobiDB-lite"/>
    </source>
</evidence>
<gene>
    <name evidence="3" type="ORF">GCM10009789_59360</name>
</gene>